<dbReference type="AlphaFoldDB" id="A0A2S0L5P1"/>
<accession>A0A2S0L5P1</accession>
<sequence length="584" mass="66426">MATTLFNQWVIHSGPRIRLTATTDYYRDGAYMYYRINTYIHGLDYRQSWYGWYLDMAVYVDGQYMGTTRLKQNKPIRWSGISNSTPYYAVKRVSGNAHIKIVLTSNKPRYGQRVWESGGALPAPPLSTAGLLTLKDITESGMIVNISGLPTGYEKELRFWHKAKGEAWKHIGNKTVSNSSRDCSRAFNDLIANTSYEISVEEFVDGYKITSFDSVIALPTAKGELTTTTTESELIAVEEVNSNISYTRTLEWYIRPAGAGNFQYMGEEELPAGVSTKARKFEKLTTGCRYDVRTLIKRKDNVLKETVVSDSLKPSSAVIKAESDTYSSIQVNVSHMVNTGWERTIKAKYKAAQESEYREESVTTGNESAFVNLKNLKAFTDYEVVVEIYRDSQVIKSWAETVKTREMGFVAIPVIKSIESVIRTKDAVINWLVNDDRDEMSYDVEYKIGEREWTRLITTKYKPKLTITLPSGNTEYLIRIKGYATDSTKISYSLAVPVYTYHRFEYDSVVNAQNEIDLTSTEVNRLIRFINKKIGSSLMFIEEDELITLEKHNELRRTLALNVISGGDIKATDWVSLKNKVNEG</sequence>
<dbReference type="Proteomes" id="UP000237883">
    <property type="component" value="Chromosome"/>
</dbReference>
<gene>
    <name evidence="1" type="ORF">C5Q96_06955</name>
</gene>
<reference evidence="2" key="1">
    <citation type="submission" date="2018-02" db="EMBL/GenBank/DDBJ databases">
        <authorList>
            <person name="Holder M.E."/>
            <person name="Ajami N.J."/>
            <person name="Petrosino J.F."/>
        </authorList>
    </citation>
    <scope>NUCLEOTIDE SEQUENCE [LARGE SCALE GENOMIC DNA]</scope>
    <source>
        <strain evidence="2">CCUG 47132</strain>
    </source>
</reference>
<evidence type="ECO:0000313" key="1">
    <source>
        <dbReference type="EMBL" id="AVM48599.1"/>
    </source>
</evidence>
<dbReference type="GeneID" id="78392001"/>
<dbReference type="KEGG" id="mdv:C5Q96_06955"/>
<keyword evidence="2" id="KW-1185">Reference proteome</keyword>
<name>A0A2S0L5P1_9FIRM</name>
<dbReference type="EMBL" id="CP027228">
    <property type="protein sequence ID" value="AVM48599.1"/>
    <property type="molecule type" value="Genomic_DNA"/>
</dbReference>
<organism evidence="1 2">
    <name type="scientific">Mogibacterium diversum</name>
    <dbReference type="NCBI Taxonomy" id="114527"/>
    <lineage>
        <taxon>Bacteria</taxon>
        <taxon>Bacillati</taxon>
        <taxon>Bacillota</taxon>
        <taxon>Clostridia</taxon>
        <taxon>Peptostreptococcales</taxon>
        <taxon>Anaerovoracaceae</taxon>
        <taxon>Mogibacterium</taxon>
    </lineage>
</organism>
<dbReference type="RefSeq" id="WP_106057654.1">
    <property type="nucleotide sequence ID" value="NZ_CP027228.1"/>
</dbReference>
<proteinExistence type="predicted"/>
<evidence type="ECO:0000313" key="2">
    <source>
        <dbReference type="Proteomes" id="UP000237883"/>
    </source>
</evidence>
<protein>
    <submittedName>
        <fullName evidence="1">Uncharacterized protein</fullName>
    </submittedName>
</protein>